<dbReference type="SUPFAM" id="SSF54637">
    <property type="entry name" value="Thioesterase/thiol ester dehydrase-isomerase"/>
    <property type="match status" value="1"/>
</dbReference>
<dbReference type="CDD" id="cd03443">
    <property type="entry name" value="PaaI_thioesterase"/>
    <property type="match status" value="1"/>
</dbReference>
<sequence>MSNERLLWIENYLMEKYKMPSLENFLQLEIVKIDEGKVNYRAKIIDKHCNLYGVVHGGVLASIIDTVMGIACISLGKRVVTTDMSVSYIKNVAEGSTITAVGQVISNGKTIMRTVGQVFDEQQQILINSQGSYFVIGDFCEEDYPKK</sequence>
<dbReference type="HOGENOM" id="CLU_089876_3_3_9"/>
<evidence type="ECO:0000256" key="1">
    <source>
        <dbReference type="ARBA" id="ARBA00008324"/>
    </source>
</evidence>
<dbReference type="eggNOG" id="COG2050">
    <property type="taxonomic scope" value="Bacteria"/>
</dbReference>
<dbReference type="RefSeq" id="WP_010073842.1">
    <property type="nucleotide sequence ID" value="NC_014393.1"/>
</dbReference>
<dbReference type="InterPro" id="IPR029069">
    <property type="entry name" value="HotDog_dom_sf"/>
</dbReference>
<dbReference type="PANTHER" id="PTHR21660">
    <property type="entry name" value="THIOESTERASE SUPERFAMILY MEMBER-RELATED"/>
    <property type="match status" value="1"/>
</dbReference>
<evidence type="ECO:0000313" key="5">
    <source>
        <dbReference type="Proteomes" id="UP000002730"/>
    </source>
</evidence>
<proteinExistence type="inferred from homology"/>
<protein>
    <submittedName>
        <fullName evidence="4">Thioesterase superfamily protein</fullName>
    </submittedName>
</protein>
<gene>
    <name evidence="4" type="ordered locus">Clocel_3832</name>
</gene>
<dbReference type="InterPro" id="IPR006683">
    <property type="entry name" value="Thioestr_dom"/>
</dbReference>
<dbReference type="OrthoDB" id="328435at2"/>
<name>D9SKT0_CLOC7</name>
<reference evidence="4 5" key="1">
    <citation type="submission" date="2010-08" db="EMBL/GenBank/DDBJ databases">
        <title>Complete sequence of Clostridium cellulovorans 743B.</title>
        <authorList>
            <consortium name="US DOE Joint Genome Institute"/>
            <person name="Lucas S."/>
            <person name="Copeland A."/>
            <person name="Lapidus A."/>
            <person name="Cheng J.-F."/>
            <person name="Bruce D."/>
            <person name="Goodwin L."/>
            <person name="Pitluck S."/>
            <person name="Chertkov O."/>
            <person name="Detter J.C."/>
            <person name="Han C."/>
            <person name="Tapia R."/>
            <person name="Land M."/>
            <person name="Hauser L."/>
            <person name="Chang Y.-J."/>
            <person name="Jeffries C."/>
            <person name="Kyrpides N."/>
            <person name="Ivanova N."/>
            <person name="Mikhailova N."/>
            <person name="Hemme C.L."/>
            <person name="Woyke T."/>
        </authorList>
    </citation>
    <scope>NUCLEOTIDE SEQUENCE [LARGE SCALE GENOMIC DNA]</scope>
    <source>
        <strain evidence="5">ATCC 35296 / DSM 3052 / OCM 3 / 743B</strain>
    </source>
</reference>
<keyword evidence="5" id="KW-1185">Reference proteome</keyword>
<dbReference type="KEGG" id="ccb:Clocel_3832"/>
<dbReference type="InterPro" id="IPR003736">
    <property type="entry name" value="PAAI_dom"/>
</dbReference>
<dbReference type="InterPro" id="IPR039298">
    <property type="entry name" value="ACOT13"/>
</dbReference>
<dbReference type="NCBIfam" id="TIGR00369">
    <property type="entry name" value="unchar_dom_1"/>
    <property type="match status" value="1"/>
</dbReference>
<dbReference type="Pfam" id="PF03061">
    <property type="entry name" value="4HBT"/>
    <property type="match status" value="1"/>
</dbReference>
<dbReference type="AlphaFoldDB" id="D9SKT0"/>
<organism evidence="4 5">
    <name type="scientific">Clostridium cellulovorans (strain ATCC 35296 / DSM 3052 / OCM 3 / 743B)</name>
    <dbReference type="NCBI Taxonomy" id="573061"/>
    <lineage>
        <taxon>Bacteria</taxon>
        <taxon>Bacillati</taxon>
        <taxon>Bacillota</taxon>
        <taxon>Clostridia</taxon>
        <taxon>Eubacteriales</taxon>
        <taxon>Clostridiaceae</taxon>
        <taxon>Clostridium</taxon>
    </lineage>
</organism>
<evidence type="ECO:0000313" key="4">
    <source>
        <dbReference type="EMBL" id="ADL53502.1"/>
    </source>
</evidence>
<dbReference type="Proteomes" id="UP000002730">
    <property type="component" value="Chromosome"/>
</dbReference>
<keyword evidence="2" id="KW-0378">Hydrolase</keyword>
<dbReference type="PANTHER" id="PTHR21660:SF1">
    <property type="entry name" value="ACYL-COENZYME A THIOESTERASE 13"/>
    <property type="match status" value="1"/>
</dbReference>
<evidence type="ECO:0000259" key="3">
    <source>
        <dbReference type="Pfam" id="PF03061"/>
    </source>
</evidence>
<dbReference type="GO" id="GO:0047617">
    <property type="term" value="F:fatty acyl-CoA hydrolase activity"/>
    <property type="evidence" value="ECO:0007669"/>
    <property type="project" value="InterPro"/>
</dbReference>
<accession>D9SKT0</accession>
<evidence type="ECO:0000256" key="2">
    <source>
        <dbReference type="ARBA" id="ARBA00022801"/>
    </source>
</evidence>
<comment type="similarity">
    <text evidence="1">Belongs to the thioesterase PaaI family.</text>
</comment>
<dbReference type="STRING" id="573061.Clocel_3832"/>
<dbReference type="EMBL" id="CP002160">
    <property type="protein sequence ID" value="ADL53502.1"/>
    <property type="molecule type" value="Genomic_DNA"/>
</dbReference>
<dbReference type="Gene3D" id="3.10.129.10">
    <property type="entry name" value="Hotdog Thioesterase"/>
    <property type="match status" value="1"/>
</dbReference>
<feature type="domain" description="Thioesterase" evidence="3">
    <location>
        <begin position="52"/>
        <end position="124"/>
    </location>
</feature>